<proteinExistence type="predicted"/>
<feature type="non-terminal residue" evidence="2">
    <location>
        <position position="1"/>
    </location>
</feature>
<comment type="caution">
    <text evidence="2">The sequence shown here is derived from an EMBL/GenBank/DDBJ whole genome shotgun (WGS) entry which is preliminary data.</text>
</comment>
<feature type="domain" description="DUF4216" evidence="1">
    <location>
        <begin position="1"/>
        <end position="62"/>
    </location>
</feature>
<keyword evidence="3" id="KW-1185">Reference proteome</keyword>
<name>A0A1Q3C2C8_CEPFO</name>
<dbReference type="InterPro" id="IPR025312">
    <property type="entry name" value="DUF4216"/>
</dbReference>
<organism evidence="2 3">
    <name type="scientific">Cephalotus follicularis</name>
    <name type="common">Albany pitcher plant</name>
    <dbReference type="NCBI Taxonomy" id="3775"/>
    <lineage>
        <taxon>Eukaryota</taxon>
        <taxon>Viridiplantae</taxon>
        <taxon>Streptophyta</taxon>
        <taxon>Embryophyta</taxon>
        <taxon>Tracheophyta</taxon>
        <taxon>Spermatophyta</taxon>
        <taxon>Magnoliopsida</taxon>
        <taxon>eudicotyledons</taxon>
        <taxon>Gunneridae</taxon>
        <taxon>Pentapetalae</taxon>
        <taxon>rosids</taxon>
        <taxon>fabids</taxon>
        <taxon>Oxalidales</taxon>
        <taxon>Cephalotaceae</taxon>
        <taxon>Cephalotus</taxon>
    </lineage>
</organism>
<dbReference type="AlphaFoldDB" id="A0A1Q3C2C8"/>
<dbReference type="PANTHER" id="PTHR48258">
    <property type="entry name" value="DUF4218 DOMAIN-CONTAINING PROTEIN-RELATED"/>
    <property type="match status" value="1"/>
</dbReference>
<evidence type="ECO:0000259" key="1">
    <source>
        <dbReference type="Pfam" id="PF13952"/>
    </source>
</evidence>
<sequence>FRCNWINNQQGKKDDEFKFTLVNFNHLLYNNDLLGDEPFILAEQAEQVWYVQDPTEPDWHVVVPLTARDKFDMYSSEDSVHPIGIPQVQPFSMQELDNIGPNRTHNVVSWVREGIDGETIDTVLPNNDIDNGSESNDDRHCFSI</sequence>
<reference evidence="3" key="1">
    <citation type="submission" date="2016-04" db="EMBL/GenBank/DDBJ databases">
        <title>Cephalotus genome sequencing.</title>
        <authorList>
            <person name="Fukushima K."/>
            <person name="Hasebe M."/>
            <person name="Fang X."/>
        </authorList>
    </citation>
    <scope>NUCLEOTIDE SEQUENCE [LARGE SCALE GENOMIC DNA]</scope>
    <source>
        <strain evidence="3">cv. St1</strain>
    </source>
</reference>
<dbReference type="PANTHER" id="PTHR48258:SF15">
    <property type="entry name" value="OS02G0543900 PROTEIN"/>
    <property type="match status" value="1"/>
</dbReference>
<dbReference type="Proteomes" id="UP000187406">
    <property type="component" value="Unassembled WGS sequence"/>
</dbReference>
<accession>A0A1Q3C2C8</accession>
<evidence type="ECO:0000313" key="3">
    <source>
        <dbReference type="Proteomes" id="UP000187406"/>
    </source>
</evidence>
<dbReference type="Pfam" id="PF13952">
    <property type="entry name" value="DUF4216"/>
    <property type="match status" value="1"/>
</dbReference>
<protein>
    <submittedName>
        <fullName evidence="2">DUF4216 domain-containing protein/Transpos_assoc domain-containing protein</fullName>
    </submittedName>
</protein>
<dbReference type="EMBL" id="BDDD01001204">
    <property type="protein sequence ID" value="GAV74203.1"/>
    <property type="molecule type" value="Genomic_DNA"/>
</dbReference>
<evidence type="ECO:0000313" key="2">
    <source>
        <dbReference type="EMBL" id="GAV74203.1"/>
    </source>
</evidence>
<gene>
    <name evidence="2" type="ORF">CFOL_v3_17683</name>
</gene>
<dbReference type="OrthoDB" id="1716743at2759"/>